<dbReference type="InterPro" id="IPR027417">
    <property type="entry name" value="P-loop_NTPase"/>
</dbReference>
<evidence type="ECO:0000256" key="3">
    <source>
        <dbReference type="ARBA" id="ARBA00022840"/>
    </source>
</evidence>
<keyword evidence="2" id="KW-0378">Hydrolase</keyword>
<evidence type="ECO:0000256" key="1">
    <source>
        <dbReference type="ARBA" id="ARBA00022741"/>
    </source>
</evidence>
<reference evidence="5" key="1">
    <citation type="journal article" date="2020" name="Nature">
        <title>Giant virus diversity and host interactions through global metagenomics.</title>
        <authorList>
            <person name="Schulz F."/>
            <person name="Roux S."/>
            <person name="Paez-Espino D."/>
            <person name="Jungbluth S."/>
            <person name="Walsh D.A."/>
            <person name="Denef V.J."/>
            <person name="McMahon K.D."/>
            <person name="Konstantinidis K.T."/>
            <person name="Eloe-Fadrosh E.A."/>
            <person name="Kyrpides N.C."/>
            <person name="Woyke T."/>
        </authorList>
    </citation>
    <scope>NUCLEOTIDE SEQUENCE</scope>
    <source>
        <strain evidence="5">GVMAG-M-3300024258-14</strain>
    </source>
</reference>
<dbReference type="PANTHER" id="PTHR35372:SF2">
    <property type="entry name" value="SF3 HELICASE DOMAIN-CONTAINING PROTEIN"/>
    <property type="match status" value="1"/>
</dbReference>
<dbReference type="Gene3D" id="3.40.50.300">
    <property type="entry name" value="P-loop containing nucleotide triphosphate hydrolases"/>
    <property type="match status" value="1"/>
</dbReference>
<sequence length="884" mass="103931">MEKRKRILSDIYGEGDVDCDEDVYLIQYENYMRSKETSRIEFTHICMENNICYLIEDEEYEFFSRLYSSVIVKGTNKLIELPKKVFPATFQFVFGCDGGNGEKSIHFLRRLIEKMFYILKSLFKTDLVTNIEECMVAKSIGRDKNQSLFIVQFKNIVIFNLVSEFVRNQLLEDAELKEMFDDFQFENSFSDAFKSDTKLLMVGSTFDGELLEYSKYKMDKELEENFDENLLETWEINVLLKYTSIRRANYSEVMPLSVFGEFNISISSEILFQNEYFISEMVEMINPEQAREEDIMWALINISSENELFPIMEKFSVNINRVYWNQMLKTPNPEKSHLGISTLVYFGSIHSGKEFKMWMFENIWLFIRNACDKYISFELDKKNDESEEEQEPEIKVNFKSFDSICYYIAALSKFLYSNTFVCTDIGKNKWLHFNGIIWMNCNKGVYLSKLFDTDLYSLFHYWSVKLMRENVSDGVKIMRNYYAKCCSDFASFVRNPLKKKMLLSMCAEHFYWDNEHILNQTIKSVSFEEVLDTNKYLIGFRNGVYDLSLDTFRDAKPDDFISLSTQNFYYSYNWNDPCVIEINSFLRKVFPKQDILRYVMKMFASFLDGDIEEQFYIFTGNGSNGKSKLVELFQMSFGEYVCTLPVSLITGKRTPSSSATPELARMKGKRLGVMHESNVSESINLGLIKAISGGDKMYARALHSDPIEFRPTFQLLLLCNDKPKKIDPYDFATWRRIVVVNFSSTFVDVPDPEDDTQFQKDNNLYKKLALWKEAFVWILVQYYIDLKRNGNQIPEQVIFDTNQYRKSNDFVGIFLKRYVERSAYSRDVIGASDLFAKFKIFYVENYQESNRLKFENFVSIVSSNLGDTISLERNKEGWKNVVFV</sequence>
<dbReference type="InterPro" id="IPR006500">
    <property type="entry name" value="Helicase_put_C_phage/plasmid"/>
</dbReference>
<dbReference type="Pfam" id="PF08706">
    <property type="entry name" value="D5_N"/>
    <property type="match status" value="1"/>
</dbReference>
<keyword evidence="3" id="KW-0067">ATP-binding</keyword>
<dbReference type="PROSITE" id="PS51206">
    <property type="entry name" value="SF3_HELICASE_1"/>
    <property type="match status" value="1"/>
</dbReference>
<name>A0A6C0ILQ0_9ZZZZ</name>
<accession>A0A6C0ILQ0</accession>
<organism evidence="5">
    <name type="scientific">viral metagenome</name>
    <dbReference type="NCBI Taxonomy" id="1070528"/>
    <lineage>
        <taxon>unclassified sequences</taxon>
        <taxon>metagenomes</taxon>
        <taxon>organismal metagenomes</taxon>
    </lineage>
</organism>
<dbReference type="NCBIfam" id="TIGR01613">
    <property type="entry name" value="primase_Cterm"/>
    <property type="match status" value="1"/>
</dbReference>
<dbReference type="InterPro" id="IPR014818">
    <property type="entry name" value="Phage/plasmid_primase_P4_C"/>
</dbReference>
<evidence type="ECO:0000256" key="2">
    <source>
        <dbReference type="ARBA" id="ARBA00022801"/>
    </source>
</evidence>
<dbReference type="InterPro" id="IPR014015">
    <property type="entry name" value="Helicase_SF3_DNA-vir"/>
</dbReference>
<dbReference type="GO" id="GO:0016787">
    <property type="term" value="F:hydrolase activity"/>
    <property type="evidence" value="ECO:0007669"/>
    <property type="project" value="UniProtKB-KW"/>
</dbReference>
<dbReference type="PANTHER" id="PTHR35372">
    <property type="entry name" value="ATP BINDING PROTEIN-RELATED"/>
    <property type="match status" value="1"/>
</dbReference>
<evidence type="ECO:0000259" key="4">
    <source>
        <dbReference type="PROSITE" id="PS51206"/>
    </source>
</evidence>
<keyword evidence="1" id="KW-0547">Nucleotide-binding</keyword>
<dbReference type="GO" id="GO:0005524">
    <property type="term" value="F:ATP binding"/>
    <property type="evidence" value="ECO:0007669"/>
    <property type="project" value="UniProtKB-KW"/>
</dbReference>
<dbReference type="AlphaFoldDB" id="A0A6C0ILQ0"/>
<evidence type="ECO:0000313" key="5">
    <source>
        <dbReference type="EMBL" id="QHT94118.1"/>
    </source>
</evidence>
<dbReference type="SUPFAM" id="SSF52540">
    <property type="entry name" value="P-loop containing nucleoside triphosphate hydrolases"/>
    <property type="match status" value="1"/>
</dbReference>
<dbReference type="InterPro" id="IPR051620">
    <property type="entry name" value="ORF904-like_C"/>
</dbReference>
<protein>
    <recommendedName>
        <fullName evidence="4">SF3 helicase domain-containing protein</fullName>
    </recommendedName>
</protein>
<feature type="domain" description="SF3 helicase" evidence="4">
    <location>
        <begin position="594"/>
        <end position="755"/>
    </location>
</feature>
<dbReference type="InterPro" id="IPR056443">
    <property type="entry name" value="AEP_C962R"/>
</dbReference>
<proteinExistence type="predicted"/>
<dbReference type="EMBL" id="MN740215">
    <property type="protein sequence ID" value="QHT94118.1"/>
    <property type="molecule type" value="Genomic_DNA"/>
</dbReference>
<dbReference type="Pfam" id="PF23162">
    <property type="entry name" value="AEP_C962R"/>
    <property type="match status" value="1"/>
</dbReference>